<evidence type="ECO:0000256" key="7">
    <source>
        <dbReference type="PROSITE-ProRule" id="PRU00221"/>
    </source>
</evidence>
<dbReference type="SUPFAM" id="SSF50978">
    <property type="entry name" value="WD40 repeat-like"/>
    <property type="match status" value="2"/>
</dbReference>
<sequence>MVIKTGGNSYVSSPPSFSNDAGKLLVCTGNTVSIFSTSTGLLMGELEGHTALVTSVTVVPAASPAKRMLCNCWTSSLDGTIKYWDFSSAPELVKTIPVGYPIYYTVIPGILCAPVDDGEKPHDMFAYIMTEDVSRYAGQHNSTYYQIRKVNLTQCRLSGGLILIETSKPLPIAVSPTGKYIGVCEKQTLHIWKIPRRDADRASLNRVKLHHTKKLTTLAFHPTEQIVAAGDVSGRILIWRGVGRKKFTSSNDKLSNGILSMKDSEERPGVRGKDDADSCTTWHWHSAQVNLLFFSTDGAYLYSGGQEGVLVLWQLDTGKKKFLPRIGSPLRYYVSSSDPSLSSVSKSSQLLDHVWIVQHSLSKILQISCADNIIHLLQMPSMEILRSIAGIKPPNSVLETTGRPGCPVVVNHSNALAAVCTESYSIQLYSLLNDREISEVRVCERNHQPGDEITVVVNLVALSLDGSTMGTVETRLPEEGIGGLVSLKFWDSISHSKEFSLSTVVYEPHREAGVSGMAFHPTRRMAVSSSYGADFKVWVCGSEVSQKDQKNGWTCHAVGSYKNKPMTAVTFSADGSVLAVAAGNVITLWDPEKNFLVAVIGESTEPITSLSFVGKSEYLVSASCGSKPKLFLWSMAKLSLSWSYNLQAEAVSCAMDDSLFAVLARLPSFESKEPIQAESKEPLEAENKEPLQPSLQGADGSILFFKLDKAVPVSAWFVKKAQGGTLAFVRGDSGFADGCAEGKLPEFLTYINGAHEYVLLDPFGGCDKILRRVDQADNRVDFEESTRGRYGYTSVYGSLPEFKLEAADQTMAIGGSDSRSWEKILDGPSHSLPPLTKLCSAFLESLLERRTPTVQP</sequence>
<dbReference type="PANTHER" id="PTHR45176">
    <property type="entry name" value="TRANSDUCIN FAMILY PROTEIN / WD-40 REPEAT FAMILY PROTEIN-RELATED"/>
    <property type="match status" value="1"/>
</dbReference>
<evidence type="ECO:0000313" key="9">
    <source>
        <dbReference type="EMBL" id="CAI9088050.1"/>
    </source>
</evidence>
<evidence type="ECO:0000313" key="10">
    <source>
        <dbReference type="Proteomes" id="UP001161247"/>
    </source>
</evidence>
<feature type="repeat" description="WD" evidence="7">
    <location>
        <begin position="282"/>
        <end position="323"/>
    </location>
</feature>
<evidence type="ECO:0000256" key="5">
    <source>
        <dbReference type="ARBA" id="ARBA00022737"/>
    </source>
</evidence>
<dbReference type="InterPro" id="IPR036322">
    <property type="entry name" value="WD40_repeat_dom_sf"/>
</dbReference>
<keyword evidence="2" id="KW-0690">Ribosome biogenesis</keyword>
<proteinExistence type="predicted"/>
<dbReference type="Pfam" id="PF23869">
    <property type="entry name" value="Beta-prop_WDR75_1st"/>
    <property type="match status" value="2"/>
</dbReference>
<dbReference type="InterPro" id="IPR015943">
    <property type="entry name" value="WD40/YVTN_repeat-like_dom_sf"/>
</dbReference>
<feature type="repeat" description="WD" evidence="7">
    <location>
        <begin position="208"/>
        <end position="239"/>
    </location>
</feature>
<evidence type="ECO:0000259" key="8">
    <source>
        <dbReference type="Pfam" id="PF23769"/>
    </source>
</evidence>
<dbReference type="InterPro" id="IPR057644">
    <property type="entry name" value="Beta-prop_WDR75_2nd"/>
</dbReference>
<dbReference type="PROSITE" id="PS50082">
    <property type="entry name" value="WD_REPEATS_2"/>
    <property type="match status" value="2"/>
</dbReference>
<evidence type="ECO:0000256" key="1">
    <source>
        <dbReference type="ARBA" id="ARBA00004604"/>
    </source>
</evidence>
<name>A0AAV1BZS0_OLDCO</name>
<keyword evidence="3" id="KW-0698">rRNA processing</keyword>
<dbReference type="Proteomes" id="UP001161247">
    <property type="component" value="Chromosome 1"/>
</dbReference>
<dbReference type="SMART" id="SM00320">
    <property type="entry name" value="WD40"/>
    <property type="match status" value="6"/>
</dbReference>
<accession>A0AAV1BZS0</accession>
<dbReference type="InterPro" id="IPR001680">
    <property type="entry name" value="WD40_rpt"/>
</dbReference>
<reference evidence="9" key="1">
    <citation type="submission" date="2023-03" db="EMBL/GenBank/DDBJ databases">
        <authorList>
            <person name="Julca I."/>
        </authorList>
    </citation>
    <scope>NUCLEOTIDE SEQUENCE</scope>
</reference>
<dbReference type="Pfam" id="PF23769">
    <property type="entry name" value="Beta-prop_WDR75_2nd"/>
    <property type="match status" value="1"/>
</dbReference>
<dbReference type="PANTHER" id="PTHR45176:SF1">
    <property type="entry name" value="TRANSDUCIN FAMILY PROTEIN _ WD-40 REPEAT FAMILY PROTEIN-RELATED"/>
    <property type="match status" value="1"/>
</dbReference>
<evidence type="ECO:0000256" key="4">
    <source>
        <dbReference type="ARBA" id="ARBA00022574"/>
    </source>
</evidence>
<gene>
    <name evidence="9" type="ORF">OLC1_LOCUS715</name>
</gene>
<protein>
    <submittedName>
        <fullName evidence="9">OLC1v1022281C2</fullName>
    </submittedName>
</protein>
<keyword evidence="10" id="KW-1185">Reference proteome</keyword>
<dbReference type="Gene3D" id="2.130.10.10">
    <property type="entry name" value="YVTN repeat-like/Quinoprotein amine dehydrogenase"/>
    <property type="match status" value="3"/>
</dbReference>
<feature type="domain" description="WD repeat-containing protein 75 second beta-propeller" evidence="8">
    <location>
        <begin position="421"/>
        <end position="653"/>
    </location>
</feature>
<keyword evidence="6" id="KW-0539">Nucleus</keyword>
<organism evidence="9 10">
    <name type="scientific">Oldenlandia corymbosa var. corymbosa</name>
    <dbReference type="NCBI Taxonomy" id="529605"/>
    <lineage>
        <taxon>Eukaryota</taxon>
        <taxon>Viridiplantae</taxon>
        <taxon>Streptophyta</taxon>
        <taxon>Embryophyta</taxon>
        <taxon>Tracheophyta</taxon>
        <taxon>Spermatophyta</taxon>
        <taxon>Magnoliopsida</taxon>
        <taxon>eudicotyledons</taxon>
        <taxon>Gunneridae</taxon>
        <taxon>Pentapetalae</taxon>
        <taxon>asterids</taxon>
        <taxon>lamiids</taxon>
        <taxon>Gentianales</taxon>
        <taxon>Rubiaceae</taxon>
        <taxon>Rubioideae</taxon>
        <taxon>Spermacoceae</taxon>
        <taxon>Hedyotis-Oldenlandia complex</taxon>
        <taxon>Oldenlandia</taxon>
    </lineage>
</organism>
<dbReference type="EMBL" id="OX459118">
    <property type="protein sequence ID" value="CAI9088050.1"/>
    <property type="molecule type" value="Genomic_DNA"/>
</dbReference>
<keyword evidence="5" id="KW-0677">Repeat</keyword>
<dbReference type="AlphaFoldDB" id="A0AAV1BZS0"/>
<dbReference type="PROSITE" id="PS50294">
    <property type="entry name" value="WD_REPEATS_REGION"/>
    <property type="match status" value="1"/>
</dbReference>
<comment type="subcellular location">
    <subcellularLocation>
        <location evidence="1">Nucleus</location>
        <location evidence="1">Nucleolus</location>
    </subcellularLocation>
</comment>
<evidence type="ECO:0000256" key="2">
    <source>
        <dbReference type="ARBA" id="ARBA00022517"/>
    </source>
</evidence>
<keyword evidence="4 7" id="KW-0853">WD repeat</keyword>
<evidence type="ECO:0000256" key="3">
    <source>
        <dbReference type="ARBA" id="ARBA00022552"/>
    </source>
</evidence>
<evidence type="ECO:0000256" key="6">
    <source>
        <dbReference type="ARBA" id="ARBA00023242"/>
    </source>
</evidence>